<evidence type="ECO:0008006" key="4">
    <source>
        <dbReference type="Google" id="ProtNLM"/>
    </source>
</evidence>
<keyword evidence="1" id="KW-0732">Signal</keyword>
<reference evidence="2 3" key="1">
    <citation type="submission" date="2019-01" db="EMBL/GenBank/DDBJ databases">
        <authorList>
            <consortium name="Pathogen Informatics"/>
        </authorList>
    </citation>
    <scope>NUCLEOTIDE SEQUENCE [LARGE SCALE GENOMIC DNA]</scope>
    <source>
        <strain evidence="2 3">NCTC10194</strain>
    </source>
</reference>
<dbReference type="Proteomes" id="UP000290815">
    <property type="component" value="Chromosome"/>
</dbReference>
<gene>
    <name evidence="2" type="ORF">NCTC10194_00519</name>
</gene>
<evidence type="ECO:0000313" key="3">
    <source>
        <dbReference type="Proteomes" id="UP000290815"/>
    </source>
</evidence>
<protein>
    <recommendedName>
        <fullName evidence="4">Lipoprotein</fullName>
    </recommendedName>
</protein>
<dbReference type="KEGG" id="mgly:NCTC10194_00519"/>
<feature type="signal peptide" evidence="1">
    <location>
        <begin position="1"/>
        <end position="23"/>
    </location>
</feature>
<dbReference type="AlphaFoldDB" id="A0A449AVQ3"/>
<accession>A0A449AVQ3</accession>
<dbReference type="RefSeq" id="WP_129622162.1">
    <property type="nucleotide sequence ID" value="NZ_LR215024.1"/>
</dbReference>
<organism evidence="2 3">
    <name type="scientific">Mycoplasmopsis glycophila</name>
    <dbReference type="NCBI Taxonomy" id="171285"/>
    <lineage>
        <taxon>Bacteria</taxon>
        <taxon>Bacillati</taxon>
        <taxon>Mycoplasmatota</taxon>
        <taxon>Mycoplasmoidales</taxon>
        <taxon>Metamycoplasmataceae</taxon>
        <taxon>Mycoplasmopsis</taxon>
    </lineage>
</organism>
<sequence length="455" mass="55319">MKWKYLKSIAFLPVILLSSSCSTNYLVKDNNKAVKNTQKINFYTNNIDDKVATFHNIQYLDNTNFINAFEKEETNNDYYFYNQKTLDDFNQQKLISPFKLTKSIRDYFDFDKTNIDFELWKDKLWEFKVKTTEFLSVWRNEEIDRNLPFDKIGRLFGQMFFCIGPAKLKSFNFILLEQITHNYIQNLNSFYKTNFVSLNDFPKNTPYFQSVLFYLSLLNDQLLYLEEDNHTFLFLSNETEIDSFEYISYNQIVLYLKRIYFEIVYTFDYLHIINKLLTNFYSPNLDTEQDVIKAKEMSRDLGIFFLVHKQQKQLANFYENWREKLYKVIDPNYFFGYVFNLDSKEKLISIDIDKNAIGIEDTYNSLDFINWIYKLENSNLTKIFEMILEQTDYQKTTFWEKIITNHNRKYELLKLYLEMNFEENTNNNSFWKFKQKFIESLQLDYHWRLEDGKEL</sequence>
<evidence type="ECO:0000313" key="2">
    <source>
        <dbReference type="EMBL" id="VEU70635.1"/>
    </source>
</evidence>
<name>A0A449AVQ3_9BACT</name>
<keyword evidence="3" id="KW-1185">Reference proteome</keyword>
<dbReference type="EMBL" id="LR215024">
    <property type="protein sequence ID" value="VEU70635.1"/>
    <property type="molecule type" value="Genomic_DNA"/>
</dbReference>
<dbReference type="PROSITE" id="PS51257">
    <property type="entry name" value="PROKAR_LIPOPROTEIN"/>
    <property type="match status" value="1"/>
</dbReference>
<evidence type="ECO:0000256" key="1">
    <source>
        <dbReference type="SAM" id="SignalP"/>
    </source>
</evidence>
<proteinExistence type="predicted"/>
<feature type="chain" id="PRO_5019379998" description="Lipoprotein" evidence="1">
    <location>
        <begin position="24"/>
        <end position="455"/>
    </location>
</feature>